<dbReference type="Gene3D" id="3.90.25.10">
    <property type="entry name" value="UDP-galactose 4-epimerase, domain 1"/>
    <property type="match status" value="1"/>
</dbReference>
<dbReference type="Gene3D" id="3.40.50.720">
    <property type="entry name" value="NAD(P)-binding Rossmann-like Domain"/>
    <property type="match status" value="1"/>
</dbReference>
<keyword evidence="1" id="KW-0521">NADP</keyword>
<dbReference type="OMA" id="ISCTGFA"/>
<evidence type="ECO:0000259" key="3">
    <source>
        <dbReference type="Pfam" id="PF05368"/>
    </source>
</evidence>
<dbReference type="Pfam" id="PF05368">
    <property type="entry name" value="NmrA"/>
    <property type="match status" value="1"/>
</dbReference>
<evidence type="ECO:0000256" key="1">
    <source>
        <dbReference type="ARBA" id="ARBA00022857"/>
    </source>
</evidence>
<dbReference type="Proteomes" id="UP000091967">
    <property type="component" value="Unassembled WGS sequence"/>
</dbReference>
<dbReference type="EMBL" id="LYXU01000004">
    <property type="protein sequence ID" value="OBS17708.1"/>
    <property type="molecule type" value="Genomic_DNA"/>
</dbReference>
<proteinExistence type="predicted"/>
<gene>
    <name evidence="4" type="ORF">FPOA_09440</name>
</gene>
<accession>A0A1B8AB61</accession>
<keyword evidence="2" id="KW-0560">Oxidoreductase</keyword>
<dbReference type="PANTHER" id="PTHR47706">
    <property type="entry name" value="NMRA-LIKE FAMILY PROTEIN"/>
    <property type="match status" value="1"/>
</dbReference>
<dbReference type="InterPro" id="IPR045312">
    <property type="entry name" value="PCBER-like"/>
</dbReference>
<name>A0A1B8AB61_FUSPO</name>
<dbReference type="InterPro" id="IPR051609">
    <property type="entry name" value="NmrA/Isoflavone_reductase-like"/>
</dbReference>
<evidence type="ECO:0000313" key="4">
    <source>
        <dbReference type="EMBL" id="OBS17708.1"/>
    </source>
</evidence>
<evidence type="ECO:0000313" key="5">
    <source>
        <dbReference type="Proteomes" id="UP000091967"/>
    </source>
</evidence>
<dbReference type="InterPro" id="IPR036291">
    <property type="entry name" value="NAD(P)-bd_dom_sf"/>
</dbReference>
<organism evidence="4 5">
    <name type="scientific">Fusarium poae</name>
    <dbReference type="NCBI Taxonomy" id="36050"/>
    <lineage>
        <taxon>Eukaryota</taxon>
        <taxon>Fungi</taxon>
        <taxon>Dikarya</taxon>
        <taxon>Ascomycota</taxon>
        <taxon>Pezizomycotina</taxon>
        <taxon>Sordariomycetes</taxon>
        <taxon>Hypocreomycetidae</taxon>
        <taxon>Hypocreales</taxon>
        <taxon>Nectriaceae</taxon>
        <taxon>Fusarium</taxon>
    </lineage>
</organism>
<dbReference type="AlphaFoldDB" id="A0A1B8AB61"/>
<dbReference type="SUPFAM" id="SSF51735">
    <property type="entry name" value="NAD(P)-binding Rossmann-fold domains"/>
    <property type="match status" value="1"/>
</dbReference>
<sequence length="332" mass="36925">MTETPLELSIKNLQALNRLNDPSIPMSQNILILGAGELGLCVLEGLASHPKRQHQRITVLMRQATLDSAAPEKRKLIQHIQSLNAGFQAGDVAAASVDDLAAIFAKYDVVVSCTGMALPSDVQFKILDAAIASGIKRFFPWQFGMDYDAIGRGASQGLFDKQIEARDRLRAQNDVDWTIVSTGLFMSFLFRADFGVVDLSQKIVRGLGSWENEITLTTPPDIGRVTAELILDPRGIGSRPVYIAGDTFTYGRLADLLDSHFNTKFKRELWGFEILTKQAQDEPDNEMIKYRYSFAQGRGVAWPKEGTFNAERGIELTDVKTYLEKMDFKVGE</sequence>
<dbReference type="GO" id="GO:0016491">
    <property type="term" value="F:oxidoreductase activity"/>
    <property type="evidence" value="ECO:0007669"/>
    <property type="project" value="UniProtKB-KW"/>
</dbReference>
<feature type="domain" description="NmrA-like" evidence="3">
    <location>
        <begin position="27"/>
        <end position="277"/>
    </location>
</feature>
<protein>
    <recommendedName>
        <fullName evidence="3">NmrA-like domain-containing protein</fullName>
    </recommendedName>
</protein>
<comment type="caution">
    <text evidence="4">The sequence shown here is derived from an EMBL/GenBank/DDBJ whole genome shotgun (WGS) entry which is preliminary data.</text>
</comment>
<dbReference type="PANTHER" id="PTHR47706:SF6">
    <property type="entry name" value="NMRA-LIKE FAMILY PROTEIN (AFU_ORTHOLOGUE AFUA_6G00280)"/>
    <property type="match status" value="1"/>
</dbReference>
<reference evidence="4 5" key="1">
    <citation type="submission" date="2016-06" db="EMBL/GenBank/DDBJ databases">
        <title>Living apart together: crosstalk between the core and supernumerary genomes in a fungal plant pathogen.</title>
        <authorList>
            <person name="Vanheule A."/>
            <person name="Audenaert K."/>
            <person name="Warris S."/>
            <person name="Van De Geest H."/>
            <person name="Schijlen E."/>
            <person name="Hofte M."/>
            <person name="De Saeger S."/>
            <person name="Haesaert G."/>
            <person name="Waalwijk C."/>
            <person name="Van Der Lee T."/>
        </authorList>
    </citation>
    <scope>NUCLEOTIDE SEQUENCE [LARGE SCALE GENOMIC DNA]</scope>
    <source>
        <strain evidence="4 5">2516</strain>
    </source>
</reference>
<evidence type="ECO:0000256" key="2">
    <source>
        <dbReference type="ARBA" id="ARBA00023002"/>
    </source>
</evidence>
<dbReference type="STRING" id="36050.A0A1B8AB61"/>
<dbReference type="CDD" id="cd05259">
    <property type="entry name" value="PCBER_SDR_a"/>
    <property type="match status" value="1"/>
</dbReference>
<keyword evidence="5" id="KW-1185">Reference proteome</keyword>
<dbReference type="InterPro" id="IPR008030">
    <property type="entry name" value="NmrA-like"/>
</dbReference>